<name>A0A938X7D7_9FIRM</name>
<evidence type="ECO:0000256" key="5">
    <source>
        <dbReference type="ARBA" id="ARBA00023172"/>
    </source>
</evidence>
<dbReference type="InterPro" id="IPR028259">
    <property type="entry name" value="AP2-like_int_N"/>
</dbReference>
<dbReference type="GO" id="GO:0003677">
    <property type="term" value="F:DNA binding"/>
    <property type="evidence" value="ECO:0007669"/>
    <property type="project" value="UniProtKB-KW"/>
</dbReference>
<dbReference type="GO" id="GO:0015074">
    <property type="term" value="P:DNA integration"/>
    <property type="evidence" value="ECO:0007669"/>
    <property type="project" value="UniProtKB-KW"/>
</dbReference>
<keyword evidence="4" id="KW-0238">DNA-binding</keyword>
<organism evidence="7 8">
    <name type="scientific">Merdimmobilis hominis</name>
    <dbReference type="NCBI Taxonomy" id="2897707"/>
    <lineage>
        <taxon>Bacteria</taxon>
        <taxon>Bacillati</taxon>
        <taxon>Bacillota</taxon>
        <taxon>Clostridia</taxon>
        <taxon>Eubacteriales</taxon>
        <taxon>Oscillospiraceae</taxon>
        <taxon>Merdimmobilis</taxon>
    </lineage>
</organism>
<dbReference type="InterPro" id="IPR004107">
    <property type="entry name" value="Integrase_SAM-like_N"/>
</dbReference>
<dbReference type="Proteomes" id="UP000774750">
    <property type="component" value="Unassembled WGS sequence"/>
</dbReference>
<comment type="caution">
    <text evidence="7">The sequence shown here is derived from an EMBL/GenBank/DDBJ whole genome shotgun (WGS) entry which is preliminary data.</text>
</comment>
<dbReference type="Pfam" id="PF14659">
    <property type="entry name" value="Phage_int_SAM_3"/>
    <property type="match status" value="1"/>
</dbReference>
<dbReference type="RefSeq" id="WP_204446255.1">
    <property type="nucleotide sequence ID" value="NZ_JACJKY010000008.1"/>
</dbReference>
<reference evidence="7" key="1">
    <citation type="submission" date="2020-08" db="EMBL/GenBank/DDBJ databases">
        <authorList>
            <person name="Cejkova D."/>
            <person name="Kubasova T."/>
            <person name="Jahodarova E."/>
            <person name="Rychlik I."/>
        </authorList>
    </citation>
    <scope>NUCLEOTIDE SEQUENCE</scope>
    <source>
        <strain evidence="7">An559</strain>
    </source>
</reference>
<keyword evidence="8" id="KW-1185">Reference proteome</keyword>
<evidence type="ECO:0000256" key="3">
    <source>
        <dbReference type="ARBA" id="ARBA00022908"/>
    </source>
</evidence>
<keyword evidence="5" id="KW-0233">DNA recombination</keyword>
<evidence type="ECO:0000256" key="2">
    <source>
        <dbReference type="ARBA" id="ARBA00008857"/>
    </source>
</evidence>
<dbReference type="Pfam" id="PF00589">
    <property type="entry name" value="Phage_integrase"/>
    <property type="match status" value="1"/>
</dbReference>
<evidence type="ECO:0000313" key="8">
    <source>
        <dbReference type="Proteomes" id="UP000774750"/>
    </source>
</evidence>
<evidence type="ECO:0000256" key="4">
    <source>
        <dbReference type="ARBA" id="ARBA00023125"/>
    </source>
</evidence>
<dbReference type="InterPro" id="IPR013762">
    <property type="entry name" value="Integrase-like_cat_sf"/>
</dbReference>
<dbReference type="InterPro" id="IPR002104">
    <property type="entry name" value="Integrase_catalytic"/>
</dbReference>
<dbReference type="GO" id="GO:0006310">
    <property type="term" value="P:DNA recombination"/>
    <property type="evidence" value="ECO:0007669"/>
    <property type="project" value="UniProtKB-KW"/>
</dbReference>
<dbReference type="EMBL" id="JACJKY010000008">
    <property type="protein sequence ID" value="MBM6920879.1"/>
    <property type="molecule type" value="Genomic_DNA"/>
</dbReference>
<reference evidence="7" key="2">
    <citation type="journal article" date="2021" name="Sci. Rep.">
        <title>The distribution of antibiotic resistance genes in chicken gut microbiota commensals.</title>
        <authorList>
            <person name="Juricova H."/>
            <person name="Matiasovicova J."/>
            <person name="Kubasova T."/>
            <person name="Cejkova D."/>
            <person name="Rychlik I."/>
        </authorList>
    </citation>
    <scope>NUCLEOTIDE SEQUENCE</scope>
    <source>
        <strain evidence="7">An559</strain>
    </source>
</reference>
<comment type="function">
    <text evidence="1">Site-specific tyrosine recombinase, which acts by catalyzing the cutting and rejoining of the recombining DNA molecules.</text>
</comment>
<protein>
    <submittedName>
        <fullName evidence="7">Site-specific integrase</fullName>
    </submittedName>
</protein>
<dbReference type="CDD" id="cd01189">
    <property type="entry name" value="INT_ICEBs1_C_like"/>
    <property type="match status" value="1"/>
</dbReference>
<dbReference type="Gene3D" id="1.10.443.10">
    <property type="entry name" value="Intergrase catalytic core"/>
    <property type="match status" value="1"/>
</dbReference>
<evidence type="ECO:0000313" key="7">
    <source>
        <dbReference type="EMBL" id="MBM6920879.1"/>
    </source>
</evidence>
<feature type="domain" description="Tyr recombinase" evidence="6">
    <location>
        <begin position="165"/>
        <end position="348"/>
    </location>
</feature>
<dbReference type="Gene3D" id="1.10.150.130">
    <property type="match status" value="1"/>
</dbReference>
<evidence type="ECO:0000259" key="6">
    <source>
        <dbReference type="PROSITE" id="PS51898"/>
    </source>
</evidence>
<sequence length="355" mass="41577">MAVYKDKNGTWYVSARYDNWQGEHARKVKRGFKTKKDAMEWERDFLLEKAGSLDMTFEAFVELYKTNLKERLKQSTWQTKISIIDNKILPYFRKKRMTDIKVSDVVAWQNKLLNMADENGTRYSLVYLKTVHNQLSAIFNHAVRFYDLPTNPAAKAGNMGKEKTREMLYWTKDEYIKFSEEIMDKPVSFYAFEMLYWCGLRLGEMLALTPADFNFEKGIVRINKSYQRIGSEDVITDPKTEKSNRNVQMPSFLMDEIKEYLDSLYGIEENQRMFPVTKSYMHNEMSRGSKAAGVKRIRIHDIRHSHVSLLIEMGFGAVAIADRVGHESIDITFRYAHLFPTTQQAIAEQLNLERI</sequence>
<dbReference type="Pfam" id="PF14657">
    <property type="entry name" value="Arm-DNA-bind_4"/>
    <property type="match status" value="1"/>
</dbReference>
<accession>A0A938X7D7</accession>
<evidence type="ECO:0000256" key="1">
    <source>
        <dbReference type="ARBA" id="ARBA00003283"/>
    </source>
</evidence>
<comment type="similarity">
    <text evidence="2">Belongs to the 'phage' integrase family.</text>
</comment>
<dbReference type="InterPro" id="IPR050090">
    <property type="entry name" value="Tyrosine_recombinase_XerCD"/>
</dbReference>
<dbReference type="PROSITE" id="PS51898">
    <property type="entry name" value="TYR_RECOMBINASE"/>
    <property type="match status" value="1"/>
</dbReference>
<dbReference type="PANTHER" id="PTHR30349">
    <property type="entry name" value="PHAGE INTEGRASE-RELATED"/>
    <property type="match status" value="1"/>
</dbReference>
<dbReference type="AlphaFoldDB" id="A0A938X7D7"/>
<dbReference type="PANTHER" id="PTHR30349:SF64">
    <property type="entry name" value="PROPHAGE INTEGRASE INTD-RELATED"/>
    <property type="match status" value="1"/>
</dbReference>
<dbReference type="InterPro" id="IPR010998">
    <property type="entry name" value="Integrase_recombinase_N"/>
</dbReference>
<dbReference type="SUPFAM" id="SSF56349">
    <property type="entry name" value="DNA breaking-rejoining enzymes"/>
    <property type="match status" value="1"/>
</dbReference>
<proteinExistence type="inferred from homology"/>
<keyword evidence="3" id="KW-0229">DNA integration</keyword>
<gene>
    <name evidence="7" type="ORF">H6A12_06905</name>
</gene>
<dbReference type="InterPro" id="IPR011010">
    <property type="entry name" value="DNA_brk_join_enz"/>
</dbReference>